<evidence type="ECO:0000256" key="10">
    <source>
        <dbReference type="ARBA" id="ARBA00040899"/>
    </source>
</evidence>
<organism evidence="16 17">
    <name type="scientific">Conger conger</name>
    <name type="common">Conger eel</name>
    <name type="synonym">Muraena conger</name>
    <dbReference type="NCBI Taxonomy" id="82655"/>
    <lineage>
        <taxon>Eukaryota</taxon>
        <taxon>Metazoa</taxon>
        <taxon>Chordata</taxon>
        <taxon>Craniata</taxon>
        <taxon>Vertebrata</taxon>
        <taxon>Euteleostomi</taxon>
        <taxon>Actinopterygii</taxon>
        <taxon>Neopterygii</taxon>
        <taxon>Teleostei</taxon>
        <taxon>Anguilliformes</taxon>
        <taxon>Congridae</taxon>
        <taxon>Conger</taxon>
    </lineage>
</organism>
<comment type="function">
    <text evidence="12">Component of the nexin-dynein regulatory complex (N-DRC), a key regulator of ciliary/flagellar motility which maintains the alignment and integrity of the distal axoneme and regulates microtubule sliding in motile axonemes. Plays a critical role in the assembly of N-DRC and also stabilizes the assembly of multiple inner dynein arms and radial spokes. Coassembles with DRC1 to form a central scaffold needed for assembly of the N-DRC and its attachment to the outer doublet microtubules.</text>
</comment>
<evidence type="ECO:0000256" key="9">
    <source>
        <dbReference type="ARBA" id="ARBA00038424"/>
    </source>
</evidence>
<dbReference type="OrthoDB" id="7760980at2759"/>
<feature type="domain" description="Dynein regulatory complex protein 1/2 N-terminal" evidence="15">
    <location>
        <begin position="28"/>
        <end position="129"/>
    </location>
</feature>
<comment type="similarity">
    <text evidence="9">Belongs to the DRC2 family.</text>
</comment>
<protein>
    <recommendedName>
        <fullName evidence="10">Dynein regulatory complex subunit 2</fullName>
    </recommendedName>
    <alternativeName>
        <fullName evidence="11">Coiled-coil domain-containing protein 65</fullName>
    </alternativeName>
</protein>
<dbReference type="GO" id="GO:0060285">
    <property type="term" value="P:cilium-dependent cell motility"/>
    <property type="evidence" value="ECO:0007669"/>
    <property type="project" value="TreeGrafter"/>
</dbReference>
<sequence length="493" mass="57500">MPKKGGKKGGGGKLAAMTEEERLLFTQQKAVAEEEMSKRKEDMLTQFLKDKLRKEEHNSVVNQHKLTERWRVVFRQTRAQDLRKDIEILSQTFERVLDRKDSVIKCLLGDLTESKQQSDLVLRSYLQNVDLLLDLQGSRLAFHNQDMKTKLDELKAEFNTEREQIMALHKQDCIYLEDVRIGLDQRYAALDSEAQREYQSNRDDIKNRSIEDRNALRVQREGEVEEMWRQLQEATRSYRESTEEHRVACEALRERDERSSCEIEAQMKRLQKIQESCAALRARMSTMQREGEAAARDLRAVKEKATDRRLELKKQMSSIHAQQRSALSRLTVLSDNANKKLQSVISKGERLIKLAGVCRKLETERERVQPFHSCSLSAEEQQLVKENQLEPAVTELAQAMHDYAGLEGMWQRWAKVELERLCLQREKVALSQENLRLRTLLRQYLDGLSVSDAALRQDHTLLHVSRSVHNQRQSQRQRPARQQQAAHVLQHTL</sequence>
<dbReference type="Pfam" id="PF14772">
    <property type="entry name" value="NYD-SP28"/>
    <property type="match status" value="1"/>
</dbReference>
<dbReference type="Proteomes" id="UP001152803">
    <property type="component" value="Unassembled WGS sequence"/>
</dbReference>
<evidence type="ECO:0000259" key="15">
    <source>
        <dbReference type="Pfam" id="PF14772"/>
    </source>
</evidence>
<name>A0A9Q1HR96_CONCO</name>
<evidence type="ECO:0000256" key="7">
    <source>
        <dbReference type="ARBA" id="ARBA00023273"/>
    </source>
</evidence>
<keyword evidence="7" id="KW-0966">Cell projection</keyword>
<dbReference type="GO" id="GO:0003352">
    <property type="term" value="P:regulation of cilium movement"/>
    <property type="evidence" value="ECO:0007669"/>
    <property type="project" value="TreeGrafter"/>
</dbReference>
<feature type="compositionally biased region" description="Low complexity" evidence="14">
    <location>
        <begin position="471"/>
        <end position="486"/>
    </location>
</feature>
<evidence type="ECO:0000256" key="11">
    <source>
        <dbReference type="ARBA" id="ARBA00041517"/>
    </source>
</evidence>
<feature type="coiled-coil region" evidence="13">
    <location>
        <begin position="144"/>
        <end position="171"/>
    </location>
</feature>
<reference evidence="16" key="1">
    <citation type="journal article" date="2023" name="Science">
        <title>Genome structures resolve the early diversification of teleost fishes.</title>
        <authorList>
            <person name="Parey E."/>
            <person name="Louis A."/>
            <person name="Montfort J."/>
            <person name="Bouchez O."/>
            <person name="Roques C."/>
            <person name="Iampietro C."/>
            <person name="Lluch J."/>
            <person name="Castinel A."/>
            <person name="Donnadieu C."/>
            <person name="Desvignes T."/>
            <person name="Floi Bucao C."/>
            <person name="Jouanno E."/>
            <person name="Wen M."/>
            <person name="Mejri S."/>
            <person name="Dirks R."/>
            <person name="Jansen H."/>
            <person name="Henkel C."/>
            <person name="Chen W.J."/>
            <person name="Zahm M."/>
            <person name="Cabau C."/>
            <person name="Klopp C."/>
            <person name="Thompson A.W."/>
            <person name="Robinson-Rechavi M."/>
            <person name="Braasch I."/>
            <person name="Lecointre G."/>
            <person name="Bobe J."/>
            <person name="Postlethwait J.H."/>
            <person name="Berthelot C."/>
            <person name="Roest Crollius H."/>
            <person name="Guiguen Y."/>
        </authorList>
    </citation>
    <scope>NUCLEOTIDE SEQUENCE</scope>
    <source>
        <strain evidence="16">Concon-B</strain>
    </source>
</reference>
<evidence type="ECO:0000256" key="3">
    <source>
        <dbReference type="ARBA" id="ARBA00022846"/>
    </source>
</evidence>
<keyword evidence="2" id="KW-0963">Cytoplasm</keyword>
<evidence type="ECO:0000256" key="8">
    <source>
        <dbReference type="ARBA" id="ARBA00037841"/>
    </source>
</evidence>
<dbReference type="PANTHER" id="PTHR21625:SF0">
    <property type="entry name" value="DYNEIN REGULATORY COMPLEX SUBUNIT 2"/>
    <property type="match status" value="1"/>
</dbReference>
<evidence type="ECO:0000256" key="1">
    <source>
        <dbReference type="ARBA" id="ARBA00004611"/>
    </source>
</evidence>
<keyword evidence="5" id="KW-0969">Cilium</keyword>
<keyword evidence="6" id="KW-0206">Cytoskeleton</keyword>
<dbReference type="GO" id="GO:0070286">
    <property type="term" value="P:axonemal dynein complex assembly"/>
    <property type="evidence" value="ECO:0007669"/>
    <property type="project" value="InterPro"/>
</dbReference>
<evidence type="ECO:0000256" key="13">
    <source>
        <dbReference type="SAM" id="Coils"/>
    </source>
</evidence>
<evidence type="ECO:0000256" key="5">
    <source>
        <dbReference type="ARBA" id="ARBA00023069"/>
    </source>
</evidence>
<dbReference type="PANTHER" id="PTHR21625">
    <property type="entry name" value="NYD-SP28 PROTEIN"/>
    <property type="match status" value="1"/>
</dbReference>
<proteinExistence type="inferred from homology"/>
<evidence type="ECO:0000256" key="6">
    <source>
        <dbReference type="ARBA" id="ARBA00023212"/>
    </source>
</evidence>
<accession>A0A9Q1HR96</accession>
<dbReference type="GO" id="GO:0005858">
    <property type="term" value="C:axonemal dynein complex"/>
    <property type="evidence" value="ECO:0007669"/>
    <property type="project" value="InterPro"/>
</dbReference>
<feature type="region of interest" description="Disordered" evidence="14">
    <location>
        <begin position="467"/>
        <end position="493"/>
    </location>
</feature>
<gene>
    <name evidence="16" type="ORF">COCON_G00179820</name>
</gene>
<evidence type="ECO:0000313" key="17">
    <source>
        <dbReference type="Proteomes" id="UP001152803"/>
    </source>
</evidence>
<evidence type="ECO:0000256" key="4">
    <source>
        <dbReference type="ARBA" id="ARBA00023054"/>
    </source>
</evidence>
<dbReference type="InterPro" id="IPR039505">
    <property type="entry name" value="DRC1/2_N"/>
</dbReference>
<keyword evidence="17" id="KW-1185">Reference proteome</keyword>
<evidence type="ECO:0000256" key="12">
    <source>
        <dbReference type="ARBA" id="ARBA00045865"/>
    </source>
</evidence>
<dbReference type="EMBL" id="JAFJMO010000013">
    <property type="protein sequence ID" value="KAJ8258970.1"/>
    <property type="molecule type" value="Genomic_DNA"/>
</dbReference>
<keyword evidence="3" id="KW-0282">Flagellum</keyword>
<comment type="subcellular location">
    <subcellularLocation>
        <location evidence="1">Cytoplasm</location>
        <location evidence="1">Cytoskeleton</location>
        <location evidence="1">Flagellum axoneme</location>
    </subcellularLocation>
    <subcellularLocation>
        <location evidence="8">Cytoplasm</location>
        <location evidence="8">Cytoskeleton</location>
        <location evidence="8">Flagellum basal body</location>
    </subcellularLocation>
</comment>
<evidence type="ECO:0000256" key="14">
    <source>
        <dbReference type="SAM" id="MobiDB-lite"/>
    </source>
</evidence>
<feature type="coiled-coil region" evidence="13">
    <location>
        <begin position="263"/>
        <end position="315"/>
    </location>
</feature>
<dbReference type="InterPro" id="IPR039750">
    <property type="entry name" value="DRC1/DRC2"/>
</dbReference>
<comment type="caution">
    <text evidence="16">The sequence shown here is derived from an EMBL/GenBank/DDBJ whole genome shotgun (WGS) entry which is preliminary data.</text>
</comment>
<evidence type="ECO:0000256" key="2">
    <source>
        <dbReference type="ARBA" id="ARBA00022490"/>
    </source>
</evidence>
<dbReference type="AlphaFoldDB" id="A0A9Q1HR96"/>
<keyword evidence="4 13" id="KW-0175">Coiled coil</keyword>
<evidence type="ECO:0000313" key="16">
    <source>
        <dbReference type="EMBL" id="KAJ8258970.1"/>
    </source>
</evidence>